<protein>
    <submittedName>
        <fullName evidence="3">DUF126 domain-containing protein</fullName>
    </submittedName>
</protein>
<comment type="caution">
    <text evidence="3">The sequence shown here is derived from an EMBL/GenBank/DDBJ whole genome shotgun (WGS) entry which is preliminary data.</text>
</comment>
<name>A0A942E5X9_9HYPH</name>
<dbReference type="GO" id="GO:0016829">
    <property type="term" value="F:lyase activity"/>
    <property type="evidence" value="ECO:0007669"/>
    <property type="project" value="UniProtKB-KW"/>
</dbReference>
<dbReference type="AlphaFoldDB" id="A0A942E5X9"/>
<dbReference type="EMBL" id="JAGWCR010000012">
    <property type="protein sequence ID" value="MBS3651135.1"/>
    <property type="molecule type" value="Genomic_DNA"/>
</dbReference>
<dbReference type="RefSeq" id="WP_188256811.1">
    <property type="nucleotide sequence ID" value="NZ_JABVCF010000012.1"/>
</dbReference>
<organism evidence="3 4">
    <name type="scientific">Pseudaminobacter soli</name>
    <name type="common">ex Zhang et al. 2022</name>
    <dbReference type="NCBI Taxonomy" id="2831468"/>
    <lineage>
        <taxon>Bacteria</taxon>
        <taxon>Pseudomonadati</taxon>
        <taxon>Pseudomonadota</taxon>
        <taxon>Alphaproteobacteria</taxon>
        <taxon>Hyphomicrobiales</taxon>
        <taxon>Phyllobacteriaceae</taxon>
        <taxon>Pseudaminobacter</taxon>
    </lineage>
</organism>
<evidence type="ECO:0000256" key="1">
    <source>
        <dbReference type="ARBA" id="ARBA00023239"/>
    </source>
</evidence>
<proteinExistence type="predicted"/>
<dbReference type="PANTHER" id="PTHR36577">
    <property type="entry name" value="DUF521 DOMAIN PROTEIN (AFU_ORTHOLOGUE AFUA_6G00490)"/>
    <property type="match status" value="1"/>
</dbReference>
<feature type="domain" description="Phosphomevalonate dehydratase small subunit-like" evidence="2">
    <location>
        <begin position="36"/>
        <end position="111"/>
    </location>
</feature>
<dbReference type="CDD" id="cd01356">
    <property type="entry name" value="AcnX_swivel"/>
    <property type="match status" value="1"/>
</dbReference>
<reference evidence="3" key="1">
    <citation type="submission" date="2021-04" db="EMBL/GenBank/DDBJ databases">
        <title>Pseudaminobacter soli sp. nov., isolated from paddy soil contaminated by heavy metals.</title>
        <authorList>
            <person name="Zhang K."/>
        </authorList>
    </citation>
    <scope>NUCLEOTIDE SEQUENCE</scope>
    <source>
        <strain evidence="3">19-2017</strain>
    </source>
</reference>
<dbReference type="PANTHER" id="PTHR36577:SF3">
    <property type="entry name" value="DUF521 DOMAIN PROTEIN (AFU_ORTHOLOGUE AFUA_6G00490)"/>
    <property type="match status" value="1"/>
</dbReference>
<dbReference type="SUPFAM" id="SSF52016">
    <property type="entry name" value="LeuD/IlvD-like"/>
    <property type="match status" value="1"/>
</dbReference>
<evidence type="ECO:0000313" key="3">
    <source>
        <dbReference type="EMBL" id="MBS3651135.1"/>
    </source>
</evidence>
<dbReference type="Proteomes" id="UP000680348">
    <property type="component" value="Unassembled WGS sequence"/>
</dbReference>
<accession>A0A942E5X9</accession>
<dbReference type="Gene3D" id="3.50.30.10">
    <property type="entry name" value="Phosphohistidine domain"/>
    <property type="match status" value="1"/>
</dbReference>
<evidence type="ECO:0000259" key="2">
    <source>
        <dbReference type="Pfam" id="PF01989"/>
    </source>
</evidence>
<evidence type="ECO:0000313" key="4">
    <source>
        <dbReference type="Proteomes" id="UP000680348"/>
    </source>
</evidence>
<gene>
    <name evidence="3" type="ORF">KEU06_21205</name>
</gene>
<dbReference type="Pfam" id="PF01989">
    <property type="entry name" value="AcnX_swivel_put"/>
    <property type="match status" value="1"/>
</dbReference>
<keyword evidence="1" id="KW-0456">Lyase</keyword>
<sequence length="157" mass="15983">MNEQAGDSSEGESLEAEVLVAGEPGEGEALVLSAPISFWGGVDPISGTVADLRHPECGQTIAGKVLFLPGTIGSSSASAVLLELVRNGRAPAAIVMHEPDAILLLGLIVAKEMDWPAPIAVRLGRGCFGRFQGARVAVSVAGGISITGQSRPTPSLS</sequence>
<keyword evidence="4" id="KW-1185">Reference proteome</keyword>
<dbReference type="InterPro" id="IPR002840">
    <property type="entry name" value="PMDh-S-like_dom"/>
</dbReference>